<dbReference type="GO" id="GO:0009055">
    <property type="term" value="F:electron transfer activity"/>
    <property type="evidence" value="ECO:0007669"/>
    <property type="project" value="InterPro"/>
</dbReference>
<dbReference type="SMART" id="SM00893">
    <property type="entry name" value="ETF"/>
    <property type="match status" value="1"/>
</dbReference>
<feature type="binding site" evidence="8">
    <location>
        <begin position="241"/>
        <end position="245"/>
    </location>
    <ligand>
        <name>FAD</name>
        <dbReference type="ChEBI" id="CHEBI:57692"/>
    </ligand>
</feature>
<accession>A0A540VU91</accession>
<feature type="domain" description="Electron transfer flavoprotein alpha/beta-subunit N-terminal" evidence="9">
    <location>
        <begin position="3"/>
        <end position="182"/>
    </location>
</feature>
<comment type="function">
    <text evidence="5">The electron transfer flavoprotein serves as a specific electron acceptor for other dehydrogenases. It transfers the electrons to the main respiratory chain via ETF-ubiquinone oxidoreductase (ETF dehydrogenase).</text>
</comment>
<dbReference type="InterPro" id="IPR014729">
    <property type="entry name" value="Rossmann-like_a/b/a_fold"/>
</dbReference>
<dbReference type="PIRSF" id="PIRSF000089">
    <property type="entry name" value="Electra_flavoP_a"/>
    <property type="match status" value="1"/>
</dbReference>
<feature type="binding site" evidence="8">
    <location>
        <position position="279"/>
    </location>
    <ligand>
        <name>FAD</name>
        <dbReference type="ChEBI" id="CHEBI:57692"/>
    </ligand>
</feature>
<feature type="binding site" evidence="8">
    <location>
        <begin position="258"/>
        <end position="265"/>
    </location>
    <ligand>
        <name>FAD</name>
        <dbReference type="ChEBI" id="CHEBI:57692"/>
    </ligand>
</feature>
<evidence type="ECO:0000256" key="3">
    <source>
        <dbReference type="ARBA" id="ARBA00022827"/>
    </source>
</evidence>
<dbReference type="Proteomes" id="UP000315400">
    <property type="component" value="Unassembled WGS sequence"/>
</dbReference>
<dbReference type="InterPro" id="IPR029035">
    <property type="entry name" value="DHS-like_NAD/FAD-binding_dom"/>
</dbReference>
<keyword evidence="2" id="KW-0285">Flavoprotein</keyword>
<gene>
    <name evidence="10" type="ORF">FKY71_04275</name>
</gene>
<dbReference type="InterPro" id="IPR014731">
    <property type="entry name" value="ETF_asu_C"/>
</dbReference>
<dbReference type="EMBL" id="VIFK01000017">
    <property type="protein sequence ID" value="TQF00303.1"/>
    <property type="molecule type" value="Genomic_DNA"/>
</dbReference>
<name>A0A540VU91_9GAMM</name>
<organism evidence="10 11">
    <name type="scientific">Spiribacter salinus</name>
    <dbReference type="NCBI Taxonomy" id="1335746"/>
    <lineage>
        <taxon>Bacteria</taxon>
        <taxon>Pseudomonadati</taxon>
        <taxon>Pseudomonadota</taxon>
        <taxon>Gammaproteobacteria</taxon>
        <taxon>Chromatiales</taxon>
        <taxon>Ectothiorhodospiraceae</taxon>
        <taxon>Spiribacter</taxon>
    </lineage>
</organism>
<evidence type="ECO:0000256" key="1">
    <source>
        <dbReference type="ARBA" id="ARBA00005817"/>
    </source>
</evidence>
<evidence type="ECO:0000313" key="10">
    <source>
        <dbReference type="EMBL" id="TQF00303.1"/>
    </source>
</evidence>
<dbReference type="CDD" id="cd01715">
    <property type="entry name" value="ETF_alpha"/>
    <property type="match status" value="1"/>
</dbReference>
<dbReference type="STRING" id="1260251.SPISAL_04120"/>
<dbReference type="GO" id="GO:0033539">
    <property type="term" value="P:fatty acid beta-oxidation using acyl-CoA dehydrogenase"/>
    <property type="evidence" value="ECO:0007669"/>
    <property type="project" value="TreeGrafter"/>
</dbReference>
<evidence type="ECO:0000256" key="6">
    <source>
        <dbReference type="ARBA" id="ARBA00068674"/>
    </source>
</evidence>
<dbReference type="InterPro" id="IPR001308">
    <property type="entry name" value="ETF_a/FixB"/>
</dbReference>
<evidence type="ECO:0000256" key="5">
    <source>
        <dbReference type="ARBA" id="ARBA00025649"/>
    </source>
</evidence>
<comment type="caution">
    <text evidence="10">The sequence shown here is derived from an EMBL/GenBank/DDBJ whole genome shotgun (WGS) entry which is preliminary data.</text>
</comment>
<proteinExistence type="inferred from homology"/>
<dbReference type="PANTHER" id="PTHR43153:SF1">
    <property type="entry name" value="ELECTRON TRANSFER FLAVOPROTEIN SUBUNIT ALPHA, MITOCHONDRIAL"/>
    <property type="match status" value="1"/>
</dbReference>
<dbReference type="SUPFAM" id="SSF52402">
    <property type="entry name" value="Adenine nucleotide alpha hydrolases-like"/>
    <property type="match status" value="1"/>
</dbReference>
<dbReference type="SUPFAM" id="SSF52467">
    <property type="entry name" value="DHS-like NAD/FAD-binding domain"/>
    <property type="match status" value="1"/>
</dbReference>
<dbReference type="AlphaFoldDB" id="A0A540VU91"/>
<keyword evidence="3 8" id="KW-0274">FAD</keyword>
<feature type="binding site" evidence="8">
    <location>
        <begin position="227"/>
        <end position="228"/>
    </location>
    <ligand>
        <name>FAD</name>
        <dbReference type="ChEBI" id="CHEBI:57692"/>
    </ligand>
</feature>
<dbReference type="Gene3D" id="3.40.50.1220">
    <property type="entry name" value="TPP-binding domain"/>
    <property type="match status" value="1"/>
</dbReference>
<evidence type="ECO:0000256" key="8">
    <source>
        <dbReference type="PIRSR" id="PIRSR000089-1"/>
    </source>
</evidence>
<dbReference type="InterPro" id="IPR014730">
    <property type="entry name" value="ETF_a/b_N"/>
</dbReference>
<evidence type="ECO:0000256" key="7">
    <source>
        <dbReference type="ARBA" id="ARBA00079299"/>
    </source>
</evidence>
<dbReference type="FunFam" id="3.40.50.1220:FF:000001">
    <property type="entry name" value="Electron transfer flavoprotein, alpha subunit"/>
    <property type="match status" value="1"/>
</dbReference>
<dbReference type="Pfam" id="PF01012">
    <property type="entry name" value="ETF"/>
    <property type="match status" value="1"/>
</dbReference>
<keyword evidence="4" id="KW-0813">Transport</keyword>
<feature type="binding site" evidence="8">
    <location>
        <position position="202"/>
    </location>
    <ligand>
        <name>FAD</name>
        <dbReference type="ChEBI" id="CHEBI:57692"/>
    </ligand>
</feature>
<keyword evidence="4" id="KW-0249">Electron transport</keyword>
<dbReference type="Pfam" id="PF00766">
    <property type="entry name" value="ETF_alpha"/>
    <property type="match status" value="1"/>
</dbReference>
<comment type="similarity">
    <text evidence="1">Belongs to the ETF alpha-subunit/FixB family.</text>
</comment>
<sequence>MTILVLAETDQNGLTSGTRSTLACAREIGGEIDVLICGADCEAVAAEAADIPGIRRVYVADAPHLATVIAENVAPVVEGLAGGYSHVLAAASSQGKGILPRVAARLGVQPISEISAVIDPQTFIRPIYAGNAMATVRSSEPTQVITVRTTSFEPVMESGGSATVEAIDAGPDSGLVRFIAAKLTGGEGPDLTTAKVVVSGGRGVGSAENFQLVERVAARLGAAVGASRAAVDAGYIPNDHQVGQSGKIVAPDVYIAVGISGAIQHWAGMKDAKVIAAINNDPEAPIFQMADYGLVADLMEALGEIDEALSQNNVAIPDSA</sequence>
<evidence type="ECO:0000256" key="2">
    <source>
        <dbReference type="ARBA" id="ARBA00022630"/>
    </source>
</evidence>
<protein>
    <recommendedName>
        <fullName evidence="6">Electron transfer flavoprotein subunit alpha</fullName>
    </recommendedName>
    <alternativeName>
        <fullName evidence="7">Electron transfer flavoprotein large subunit</fullName>
    </alternativeName>
</protein>
<reference evidence="10 11" key="1">
    <citation type="submission" date="2019-06" db="EMBL/GenBank/DDBJ databases">
        <title>Metagenome assembled Genome of Spiribacter salinus SL48-SHIP from the microbial mat of Salt Lake 48 (Novosibirsk region, Russia).</title>
        <authorList>
            <person name="Shipova A."/>
            <person name="Rozanov A.S."/>
            <person name="Bryanskaya A.V."/>
            <person name="Peltek S.E."/>
        </authorList>
    </citation>
    <scope>NUCLEOTIDE SEQUENCE [LARGE SCALE GENOMIC DNA]</scope>
    <source>
        <strain evidence="10">SL48-SHIP-2</strain>
    </source>
</reference>
<evidence type="ECO:0000259" key="9">
    <source>
        <dbReference type="SMART" id="SM00893"/>
    </source>
</evidence>
<dbReference type="Gene3D" id="3.40.50.620">
    <property type="entry name" value="HUPs"/>
    <property type="match status" value="1"/>
</dbReference>
<evidence type="ECO:0000313" key="11">
    <source>
        <dbReference type="Proteomes" id="UP000315400"/>
    </source>
</evidence>
<dbReference type="InterPro" id="IPR033947">
    <property type="entry name" value="ETF_alpha_N"/>
</dbReference>
<comment type="cofactor">
    <cofactor evidence="8">
        <name>FAD</name>
        <dbReference type="ChEBI" id="CHEBI:57692"/>
    </cofactor>
    <text evidence="8">Binds 1 FAD per dimer.</text>
</comment>
<dbReference type="PANTHER" id="PTHR43153">
    <property type="entry name" value="ELECTRON TRANSFER FLAVOPROTEIN ALPHA"/>
    <property type="match status" value="1"/>
</dbReference>
<evidence type="ECO:0000256" key="4">
    <source>
        <dbReference type="ARBA" id="ARBA00022982"/>
    </source>
</evidence>
<dbReference type="GO" id="GO:0050660">
    <property type="term" value="F:flavin adenine dinucleotide binding"/>
    <property type="evidence" value="ECO:0007669"/>
    <property type="project" value="InterPro"/>
</dbReference>